<accession>A0A1G7K4Z6</accession>
<dbReference type="Proteomes" id="UP000198748">
    <property type="component" value="Unassembled WGS sequence"/>
</dbReference>
<gene>
    <name evidence="1" type="ORF">SAMN04487996_11016</name>
</gene>
<reference evidence="2" key="1">
    <citation type="submission" date="2016-10" db="EMBL/GenBank/DDBJ databases">
        <authorList>
            <person name="Varghese N."/>
            <person name="Submissions S."/>
        </authorList>
    </citation>
    <scope>NUCLEOTIDE SEQUENCE [LARGE SCALE GENOMIC DNA]</scope>
    <source>
        <strain evidence="2">DSM 25329</strain>
    </source>
</reference>
<evidence type="ECO:0000313" key="2">
    <source>
        <dbReference type="Proteomes" id="UP000198748"/>
    </source>
</evidence>
<organism evidence="1 2">
    <name type="scientific">Dyadobacter soli</name>
    <dbReference type="NCBI Taxonomy" id="659014"/>
    <lineage>
        <taxon>Bacteria</taxon>
        <taxon>Pseudomonadati</taxon>
        <taxon>Bacteroidota</taxon>
        <taxon>Cytophagia</taxon>
        <taxon>Cytophagales</taxon>
        <taxon>Spirosomataceae</taxon>
        <taxon>Dyadobacter</taxon>
    </lineage>
</organism>
<dbReference type="AlphaFoldDB" id="A0A1G7K4Z6"/>
<keyword evidence="2" id="KW-1185">Reference proteome</keyword>
<sequence length="86" mass="10111">MSTTERQQLEDKILAKRQQIDFERTNLEESIAFAPENRENPEVMEETKNFDDPAQNVVESAEMRSLRAAEQELQDLLFQLEALREQ</sequence>
<proteinExistence type="predicted"/>
<name>A0A1G7K4Z6_9BACT</name>
<dbReference type="RefSeq" id="WP_229212722.1">
    <property type="nucleotide sequence ID" value="NZ_FNAN01000010.1"/>
</dbReference>
<protein>
    <submittedName>
        <fullName evidence="1">Uncharacterized protein</fullName>
    </submittedName>
</protein>
<dbReference type="EMBL" id="FNAN01000010">
    <property type="protein sequence ID" value="SDF32172.1"/>
    <property type="molecule type" value="Genomic_DNA"/>
</dbReference>
<evidence type="ECO:0000313" key="1">
    <source>
        <dbReference type="EMBL" id="SDF32172.1"/>
    </source>
</evidence>